<dbReference type="AlphaFoldDB" id="A0A9P6XP38"/>
<sequence>MQCIRLGNVPIDQVKRELRLDEAPDHQLMFLMCLSKTNTHQALRTFQLGNPPKHQIMQPMCLNKTHIQQILRALHLGNAPAQQIIRTLQSCMGSLETNVLVS</sequence>
<keyword evidence="2" id="KW-1185">Reference proteome</keyword>
<accession>A0A9P6XP38</accession>
<gene>
    <name evidence="1" type="ORF">G6F50_017973</name>
</gene>
<dbReference type="EMBL" id="JAANIU010015041">
    <property type="protein sequence ID" value="KAG1529473.1"/>
    <property type="molecule type" value="Genomic_DNA"/>
</dbReference>
<reference evidence="1 2" key="1">
    <citation type="journal article" date="2020" name="Microb. Genom.">
        <title>Genetic diversity of clinical and environmental Mucorales isolates obtained from an investigation of mucormycosis cases among solid organ transplant recipients.</title>
        <authorList>
            <person name="Nguyen M.H."/>
            <person name="Kaul D."/>
            <person name="Muto C."/>
            <person name="Cheng S.J."/>
            <person name="Richter R.A."/>
            <person name="Bruno V.M."/>
            <person name="Liu G."/>
            <person name="Beyhan S."/>
            <person name="Sundermann A.J."/>
            <person name="Mounaud S."/>
            <person name="Pasculle A.W."/>
            <person name="Nierman W.C."/>
            <person name="Driscoll E."/>
            <person name="Cumbie R."/>
            <person name="Clancy C.J."/>
            <person name="Dupont C.L."/>
        </authorList>
    </citation>
    <scope>NUCLEOTIDE SEQUENCE [LARGE SCALE GENOMIC DNA]</scope>
    <source>
        <strain evidence="1 2">GL24</strain>
    </source>
</reference>
<name>A0A9P6XP38_9FUNG</name>
<evidence type="ECO:0000313" key="2">
    <source>
        <dbReference type="Proteomes" id="UP000740926"/>
    </source>
</evidence>
<proteinExistence type="predicted"/>
<dbReference type="Proteomes" id="UP000740926">
    <property type="component" value="Unassembled WGS sequence"/>
</dbReference>
<evidence type="ECO:0000313" key="1">
    <source>
        <dbReference type="EMBL" id="KAG1529473.1"/>
    </source>
</evidence>
<protein>
    <submittedName>
        <fullName evidence="1">Uncharacterized protein</fullName>
    </submittedName>
</protein>
<comment type="caution">
    <text evidence="1">The sequence shown here is derived from an EMBL/GenBank/DDBJ whole genome shotgun (WGS) entry which is preliminary data.</text>
</comment>
<organism evidence="1 2">
    <name type="scientific">Rhizopus delemar</name>
    <dbReference type="NCBI Taxonomy" id="936053"/>
    <lineage>
        <taxon>Eukaryota</taxon>
        <taxon>Fungi</taxon>
        <taxon>Fungi incertae sedis</taxon>
        <taxon>Mucoromycota</taxon>
        <taxon>Mucoromycotina</taxon>
        <taxon>Mucoromycetes</taxon>
        <taxon>Mucorales</taxon>
        <taxon>Mucorineae</taxon>
        <taxon>Rhizopodaceae</taxon>
        <taxon>Rhizopus</taxon>
    </lineage>
</organism>